<protein>
    <submittedName>
        <fullName evidence="1">Uncharacterized protein</fullName>
    </submittedName>
</protein>
<organism evidence="1 2">
    <name type="scientific">Salvia divinorum</name>
    <name type="common">Maria pastora</name>
    <name type="synonym">Diviner's sage</name>
    <dbReference type="NCBI Taxonomy" id="28513"/>
    <lineage>
        <taxon>Eukaryota</taxon>
        <taxon>Viridiplantae</taxon>
        <taxon>Streptophyta</taxon>
        <taxon>Embryophyta</taxon>
        <taxon>Tracheophyta</taxon>
        <taxon>Spermatophyta</taxon>
        <taxon>Magnoliopsida</taxon>
        <taxon>eudicotyledons</taxon>
        <taxon>Gunneridae</taxon>
        <taxon>Pentapetalae</taxon>
        <taxon>asterids</taxon>
        <taxon>lamiids</taxon>
        <taxon>Lamiales</taxon>
        <taxon>Lamiaceae</taxon>
        <taxon>Nepetoideae</taxon>
        <taxon>Mentheae</taxon>
        <taxon>Salviinae</taxon>
        <taxon>Salvia</taxon>
        <taxon>Salvia subgen. Calosphace</taxon>
    </lineage>
</organism>
<sequence>MNECDAYVLNKRIIEAAVGCVAAAGPGFGRCTVSSLPRSPPSSCSASVADVSSPFSLHHWVDAQRWLQLGRRSRRLRVAPCSSWLSVPGVQDIMTE</sequence>
<dbReference type="EMBL" id="JBEAFC010000008">
    <property type="protein sequence ID" value="KAL1545457.1"/>
    <property type="molecule type" value="Genomic_DNA"/>
</dbReference>
<comment type="caution">
    <text evidence="1">The sequence shown here is derived from an EMBL/GenBank/DDBJ whole genome shotgun (WGS) entry which is preliminary data.</text>
</comment>
<evidence type="ECO:0000313" key="2">
    <source>
        <dbReference type="Proteomes" id="UP001567538"/>
    </source>
</evidence>
<reference evidence="1 2" key="1">
    <citation type="submission" date="2024-06" db="EMBL/GenBank/DDBJ databases">
        <title>A chromosome level genome sequence of Diviner's sage (Salvia divinorum).</title>
        <authorList>
            <person name="Ford S.A."/>
            <person name="Ro D.-K."/>
            <person name="Ness R.W."/>
            <person name="Phillips M.A."/>
        </authorList>
    </citation>
    <scope>NUCLEOTIDE SEQUENCE [LARGE SCALE GENOMIC DNA]</scope>
    <source>
        <strain evidence="1">SAF-2024a</strain>
        <tissue evidence="1">Leaf</tissue>
    </source>
</reference>
<accession>A0ABD1GMU8</accession>
<name>A0ABD1GMU8_SALDI</name>
<dbReference type="Proteomes" id="UP001567538">
    <property type="component" value="Unassembled WGS sequence"/>
</dbReference>
<proteinExistence type="predicted"/>
<dbReference type="AlphaFoldDB" id="A0ABD1GMU8"/>
<gene>
    <name evidence="1" type="ORF">AAHA92_22182</name>
</gene>
<keyword evidence="2" id="KW-1185">Reference proteome</keyword>
<evidence type="ECO:0000313" key="1">
    <source>
        <dbReference type="EMBL" id="KAL1545457.1"/>
    </source>
</evidence>